<dbReference type="SUPFAM" id="SSF46894">
    <property type="entry name" value="C-terminal effector domain of the bipartite response regulators"/>
    <property type="match status" value="1"/>
</dbReference>
<dbReference type="Gene3D" id="1.10.10.10">
    <property type="entry name" value="Winged helix-like DNA-binding domain superfamily/Winged helix DNA-binding domain"/>
    <property type="match status" value="1"/>
</dbReference>
<dbReference type="SMART" id="SM00448">
    <property type="entry name" value="REC"/>
    <property type="match status" value="1"/>
</dbReference>
<proteinExistence type="predicted"/>
<dbReference type="PROSITE" id="PS51755">
    <property type="entry name" value="OMPR_PHOB"/>
    <property type="match status" value="1"/>
</dbReference>
<evidence type="ECO:0000259" key="4">
    <source>
        <dbReference type="PROSITE" id="PS50110"/>
    </source>
</evidence>
<dbReference type="InterPro" id="IPR001867">
    <property type="entry name" value="OmpR/PhoB-type_DNA-bd"/>
</dbReference>
<feature type="modified residue" description="4-aspartylphosphate" evidence="2">
    <location>
        <position position="58"/>
    </location>
</feature>
<organism evidence="6 7">
    <name type="scientific">Rhizobium dioscoreae</name>
    <dbReference type="NCBI Taxonomy" id="2653122"/>
    <lineage>
        <taxon>Bacteria</taxon>
        <taxon>Pseudomonadati</taxon>
        <taxon>Pseudomonadota</taxon>
        <taxon>Alphaproteobacteria</taxon>
        <taxon>Hyphomicrobiales</taxon>
        <taxon>Rhizobiaceae</taxon>
        <taxon>Rhizobium/Agrobacterium group</taxon>
        <taxon>Rhizobium</taxon>
    </lineage>
</organism>
<reference evidence="6 7" key="1">
    <citation type="journal article" date="2020" name="Genome Biol. Evol.">
        <title>Rhizobium dioscoreae sp. nov., a plant growth-promoting bacterium isolated from yam (Dioscorea species).</title>
        <authorList>
            <person name="Ouyabe M."/>
            <person name="Tanaka N."/>
            <person name="Shiwa Y."/>
            <person name="Fujita N."/>
            <person name="Kikuno H."/>
            <person name="Babil P."/>
            <person name="Shiwachi H."/>
        </authorList>
    </citation>
    <scope>NUCLEOTIDE SEQUENCE [LARGE SCALE GENOMIC DNA]</scope>
    <source>
        <strain evidence="6 7">S-93</strain>
    </source>
</reference>
<dbReference type="PANTHER" id="PTHR48111:SF36">
    <property type="entry name" value="TRANSCRIPTIONAL REGULATORY PROTEIN CUTR"/>
    <property type="match status" value="1"/>
</dbReference>
<dbReference type="PANTHER" id="PTHR48111">
    <property type="entry name" value="REGULATOR OF RPOS"/>
    <property type="match status" value="1"/>
</dbReference>
<evidence type="ECO:0000256" key="1">
    <source>
        <dbReference type="ARBA" id="ARBA00023125"/>
    </source>
</evidence>
<feature type="domain" description="Response regulatory" evidence="4">
    <location>
        <begin position="9"/>
        <end position="123"/>
    </location>
</feature>
<dbReference type="InterPro" id="IPR011006">
    <property type="entry name" value="CheY-like_superfamily"/>
</dbReference>
<gene>
    <name evidence="6" type="ORF">RsS93_35080</name>
</gene>
<protein>
    <submittedName>
        <fullName evidence="6">DNA-binding response regulator</fullName>
    </submittedName>
</protein>
<dbReference type="Pfam" id="PF00072">
    <property type="entry name" value="Response_reg"/>
    <property type="match status" value="1"/>
</dbReference>
<dbReference type="InterPro" id="IPR039420">
    <property type="entry name" value="WalR-like"/>
</dbReference>
<keyword evidence="1 3" id="KW-0238">DNA-binding</keyword>
<evidence type="ECO:0000313" key="7">
    <source>
        <dbReference type="Proteomes" id="UP000390335"/>
    </source>
</evidence>
<dbReference type="SMART" id="SM00862">
    <property type="entry name" value="Trans_reg_C"/>
    <property type="match status" value="1"/>
</dbReference>
<dbReference type="Gene3D" id="3.40.50.2300">
    <property type="match status" value="1"/>
</dbReference>
<dbReference type="InterPro" id="IPR016032">
    <property type="entry name" value="Sig_transdc_resp-reg_C-effctor"/>
</dbReference>
<evidence type="ECO:0000256" key="3">
    <source>
        <dbReference type="PROSITE-ProRule" id="PRU01091"/>
    </source>
</evidence>
<dbReference type="GO" id="GO:0003677">
    <property type="term" value="F:DNA binding"/>
    <property type="evidence" value="ECO:0007669"/>
    <property type="project" value="UniProtKB-KW"/>
</dbReference>
<accession>A0ABQ0Z5W5</accession>
<dbReference type="PROSITE" id="PS50110">
    <property type="entry name" value="RESPONSE_REGULATORY"/>
    <property type="match status" value="1"/>
</dbReference>
<dbReference type="CDD" id="cd00383">
    <property type="entry name" value="trans_reg_C"/>
    <property type="match status" value="1"/>
</dbReference>
<dbReference type="Pfam" id="PF00486">
    <property type="entry name" value="Trans_reg_C"/>
    <property type="match status" value="1"/>
</dbReference>
<keyword evidence="2" id="KW-0597">Phosphoprotein</keyword>
<dbReference type="SUPFAM" id="SSF52172">
    <property type="entry name" value="CheY-like"/>
    <property type="match status" value="1"/>
</dbReference>
<sequence>MVAIGVHMRLLLVEDSARLRDLLTESVHQAGWRLDSAATVGAALLATQTVSYDLALVDLGLPDGDGLDLIRELRRDGFTAPILVITARGSIEDRVAALDGGADDYLVKPFNHIELLARCRALLRRRAPHYIEAIVVGGLSFDPTNGVVTAGGEPLSVAPRERSVLELLIRNAGRVTPKQLIESKLSEFGDDISTNAVELAISRLRRRLAPFDLPLSIETIRGIGYLLREKRQND</sequence>
<evidence type="ECO:0000313" key="6">
    <source>
        <dbReference type="EMBL" id="GES50894.1"/>
    </source>
</evidence>
<feature type="domain" description="OmpR/PhoB-type" evidence="5">
    <location>
        <begin position="131"/>
        <end position="229"/>
    </location>
</feature>
<comment type="caution">
    <text evidence="6">The sequence shown here is derived from an EMBL/GenBank/DDBJ whole genome shotgun (WGS) entry which is preliminary data.</text>
</comment>
<dbReference type="InterPro" id="IPR036388">
    <property type="entry name" value="WH-like_DNA-bd_sf"/>
</dbReference>
<dbReference type="Proteomes" id="UP000390335">
    <property type="component" value="Unassembled WGS sequence"/>
</dbReference>
<name>A0ABQ0Z5W5_9HYPH</name>
<evidence type="ECO:0000259" key="5">
    <source>
        <dbReference type="PROSITE" id="PS51755"/>
    </source>
</evidence>
<keyword evidence="7" id="KW-1185">Reference proteome</keyword>
<evidence type="ECO:0000256" key="2">
    <source>
        <dbReference type="PROSITE-ProRule" id="PRU00169"/>
    </source>
</evidence>
<dbReference type="EMBL" id="BLAJ01000004">
    <property type="protein sequence ID" value="GES50894.1"/>
    <property type="molecule type" value="Genomic_DNA"/>
</dbReference>
<feature type="DNA-binding region" description="OmpR/PhoB-type" evidence="3">
    <location>
        <begin position="131"/>
        <end position="229"/>
    </location>
</feature>
<dbReference type="InterPro" id="IPR001789">
    <property type="entry name" value="Sig_transdc_resp-reg_receiver"/>
</dbReference>
<dbReference type="Gene3D" id="6.10.250.690">
    <property type="match status" value="1"/>
</dbReference>